<dbReference type="OrthoDB" id="3267178at2"/>
<dbReference type="AlphaFoldDB" id="A0A0F0LTW2"/>
<dbReference type="Proteomes" id="UP000033451">
    <property type="component" value="Unassembled WGS sequence"/>
</dbReference>
<feature type="compositionally biased region" description="Basic and acidic residues" evidence="1">
    <location>
        <begin position="130"/>
        <end position="148"/>
    </location>
</feature>
<organism evidence="3 4">
    <name type="scientific">Microbacterium ginsengisoli</name>
    <dbReference type="NCBI Taxonomy" id="400772"/>
    <lineage>
        <taxon>Bacteria</taxon>
        <taxon>Bacillati</taxon>
        <taxon>Actinomycetota</taxon>
        <taxon>Actinomycetes</taxon>
        <taxon>Micrococcales</taxon>
        <taxon>Microbacteriaceae</taxon>
        <taxon>Microbacterium</taxon>
    </lineage>
</organism>
<accession>A0A0F0LTW2</accession>
<feature type="transmembrane region" description="Helical" evidence="2">
    <location>
        <begin position="6"/>
        <end position="25"/>
    </location>
</feature>
<dbReference type="InterPro" id="IPR003849">
    <property type="entry name" value="Preprotein_translocase_YajC"/>
</dbReference>
<dbReference type="STRING" id="400772.RR49_02158"/>
<dbReference type="RefSeq" id="WP_045248071.1">
    <property type="nucleotide sequence ID" value="NZ_JYIY01000077.1"/>
</dbReference>
<dbReference type="Pfam" id="PF02699">
    <property type="entry name" value="YajC"/>
    <property type="match status" value="1"/>
</dbReference>
<protein>
    <submittedName>
        <fullName evidence="3">Preprotein translocase subunit YajC</fullName>
    </submittedName>
</protein>
<evidence type="ECO:0000256" key="1">
    <source>
        <dbReference type="SAM" id="MobiDB-lite"/>
    </source>
</evidence>
<reference evidence="3 4" key="1">
    <citation type="submission" date="2015-02" db="EMBL/GenBank/DDBJ databases">
        <title>Draft genome sequences of ten Microbacterium spp. with emphasis on heavy metal contaminated environments.</title>
        <authorList>
            <person name="Corretto E."/>
        </authorList>
    </citation>
    <scope>NUCLEOTIDE SEQUENCE [LARGE SCALE GENOMIC DNA]</scope>
    <source>
        <strain evidence="3 4">DSM 18659</strain>
    </source>
</reference>
<evidence type="ECO:0000256" key="2">
    <source>
        <dbReference type="SAM" id="Phobius"/>
    </source>
</evidence>
<keyword evidence="2" id="KW-0812">Transmembrane</keyword>
<name>A0A0F0LTW2_9MICO</name>
<feature type="region of interest" description="Disordered" evidence="1">
    <location>
        <begin position="110"/>
        <end position="148"/>
    </location>
</feature>
<keyword evidence="2" id="KW-1133">Transmembrane helix</keyword>
<gene>
    <name evidence="3" type="ORF">RR49_02158</name>
</gene>
<dbReference type="PATRIC" id="fig|400772.4.peg.2174"/>
<dbReference type="EMBL" id="JYIY01000077">
    <property type="protein sequence ID" value="KJL35725.1"/>
    <property type="molecule type" value="Genomic_DNA"/>
</dbReference>
<evidence type="ECO:0000313" key="3">
    <source>
        <dbReference type="EMBL" id="KJL35725.1"/>
    </source>
</evidence>
<keyword evidence="2" id="KW-0472">Membrane</keyword>
<evidence type="ECO:0000313" key="4">
    <source>
        <dbReference type="Proteomes" id="UP000033451"/>
    </source>
</evidence>
<dbReference type="SMART" id="SM01323">
    <property type="entry name" value="YajC"/>
    <property type="match status" value="1"/>
</dbReference>
<comment type="caution">
    <text evidence="3">The sequence shown here is derived from an EMBL/GenBank/DDBJ whole genome shotgun (WGS) entry which is preliminary data.</text>
</comment>
<sequence length="148" mass="16282">MDFGTFFSNYGLLILLVLLLVFMFWSSRRRMQKQKAEVEARARQTVPGAKVLLQGGLYGTIVTFDSDNLDQPAVVSIAPGVEIEVHSQAILRVVDPIDEVVTEDEYLEAEATHDEYEAGVASGEISSISDDQKKADDADDEKKNGTDA</sequence>
<keyword evidence="4" id="KW-1185">Reference proteome</keyword>
<proteinExistence type="predicted"/>